<dbReference type="PANTHER" id="PTHR31680:SF20">
    <property type="entry name" value="PROTEIN LONGIFOLIA 2-LIKE"/>
    <property type="match status" value="1"/>
</dbReference>
<name>A0ABS8SJ48_DATST</name>
<gene>
    <name evidence="2" type="ORF">HAX54_039660</name>
</gene>
<evidence type="ECO:0000313" key="2">
    <source>
        <dbReference type="EMBL" id="MCD7458937.1"/>
    </source>
</evidence>
<comment type="caution">
    <text evidence="2">The sequence shown here is derived from an EMBL/GenBank/DDBJ whole genome shotgun (WGS) entry which is preliminary data.</text>
</comment>
<dbReference type="InterPro" id="IPR033334">
    <property type="entry name" value="LNG1/2"/>
</dbReference>
<protein>
    <submittedName>
        <fullName evidence="2">Uncharacterized protein</fullName>
    </submittedName>
</protein>
<dbReference type="PANTHER" id="PTHR31680">
    <property type="entry name" value="LONGIFOLIA PROTEIN"/>
    <property type="match status" value="1"/>
</dbReference>
<dbReference type="EMBL" id="JACEIK010000552">
    <property type="protein sequence ID" value="MCD7458937.1"/>
    <property type="molecule type" value="Genomic_DNA"/>
</dbReference>
<sequence length="165" mass="18802">MSSSGWHLPSPDRKTKRRNIPKDSAENPTLRQQKEGSYPALGRNSGILASPRLQQKKKQSCPTTTSPEFSRVRRQSVKRPKNQALQKRDCKQTQPSARVDEELDHWHRYAIATTEQPSPVSVLDAAFYEEDSPSPVKKKTTAFRVEDAADELWYLDCRTTHLARG</sequence>
<feature type="region of interest" description="Disordered" evidence="1">
    <location>
        <begin position="1"/>
        <end position="98"/>
    </location>
</feature>
<feature type="compositionally biased region" description="Basic residues" evidence="1">
    <location>
        <begin position="72"/>
        <end position="81"/>
    </location>
</feature>
<reference evidence="2 3" key="1">
    <citation type="journal article" date="2021" name="BMC Genomics">
        <title>Datura genome reveals duplications of psychoactive alkaloid biosynthetic genes and high mutation rate following tissue culture.</title>
        <authorList>
            <person name="Rajewski A."/>
            <person name="Carter-House D."/>
            <person name="Stajich J."/>
            <person name="Litt A."/>
        </authorList>
    </citation>
    <scope>NUCLEOTIDE SEQUENCE [LARGE SCALE GENOMIC DNA]</scope>
    <source>
        <strain evidence="2">AR-01</strain>
    </source>
</reference>
<keyword evidence="3" id="KW-1185">Reference proteome</keyword>
<organism evidence="2 3">
    <name type="scientific">Datura stramonium</name>
    <name type="common">Jimsonweed</name>
    <name type="synonym">Common thornapple</name>
    <dbReference type="NCBI Taxonomy" id="4076"/>
    <lineage>
        <taxon>Eukaryota</taxon>
        <taxon>Viridiplantae</taxon>
        <taxon>Streptophyta</taxon>
        <taxon>Embryophyta</taxon>
        <taxon>Tracheophyta</taxon>
        <taxon>Spermatophyta</taxon>
        <taxon>Magnoliopsida</taxon>
        <taxon>eudicotyledons</taxon>
        <taxon>Gunneridae</taxon>
        <taxon>Pentapetalae</taxon>
        <taxon>asterids</taxon>
        <taxon>lamiids</taxon>
        <taxon>Solanales</taxon>
        <taxon>Solanaceae</taxon>
        <taxon>Solanoideae</taxon>
        <taxon>Datureae</taxon>
        <taxon>Datura</taxon>
    </lineage>
</organism>
<evidence type="ECO:0000313" key="3">
    <source>
        <dbReference type="Proteomes" id="UP000823775"/>
    </source>
</evidence>
<proteinExistence type="predicted"/>
<accession>A0ABS8SJ48</accession>
<evidence type="ECO:0000256" key="1">
    <source>
        <dbReference type="SAM" id="MobiDB-lite"/>
    </source>
</evidence>
<dbReference type="Proteomes" id="UP000823775">
    <property type="component" value="Unassembled WGS sequence"/>
</dbReference>